<protein>
    <submittedName>
        <fullName evidence="11">Transmembrane serine protease 3a</fullName>
    </submittedName>
</protein>
<dbReference type="Pfam" id="PF15494">
    <property type="entry name" value="SRCR_2"/>
    <property type="match status" value="1"/>
</dbReference>
<dbReference type="InterPro" id="IPR036772">
    <property type="entry name" value="SRCR-like_dom_sf"/>
</dbReference>
<evidence type="ECO:0000259" key="9">
    <source>
        <dbReference type="PROSITE" id="PS50240"/>
    </source>
</evidence>
<dbReference type="GO" id="GO:0006508">
    <property type="term" value="P:proteolysis"/>
    <property type="evidence" value="ECO:0007669"/>
    <property type="project" value="UniProtKB-KW"/>
</dbReference>
<dbReference type="PANTHER" id="PTHR24252">
    <property type="entry name" value="ACROSIN-RELATED"/>
    <property type="match status" value="1"/>
</dbReference>
<dbReference type="InterPro" id="IPR036055">
    <property type="entry name" value="LDL_receptor-like_sf"/>
</dbReference>
<dbReference type="PROSITE" id="PS00135">
    <property type="entry name" value="TRYPSIN_SER"/>
    <property type="match status" value="1"/>
</dbReference>
<dbReference type="SMART" id="SM00202">
    <property type="entry name" value="SR"/>
    <property type="match status" value="1"/>
</dbReference>
<dbReference type="SUPFAM" id="SSF56487">
    <property type="entry name" value="SRCR-like"/>
    <property type="match status" value="1"/>
</dbReference>
<reference evidence="11" key="2">
    <citation type="submission" date="2025-08" db="UniProtKB">
        <authorList>
            <consortium name="Ensembl"/>
        </authorList>
    </citation>
    <scope>IDENTIFICATION</scope>
</reference>
<feature type="domain" description="SRCR" evidence="10">
    <location>
        <begin position="85"/>
        <end position="128"/>
    </location>
</feature>
<comment type="caution">
    <text evidence="8">Lacks conserved residue(s) required for the propagation of feature annotation.</text>
</comment>
<dbReference type="GO" id="GO:0004252">
    <property type="term" value="F:serine-type endopeptidase activity"/>
    <property type="evidence" value="ECO:0007669"/>
    <property type="project" value="InterPro"/>
</dbReference>
<dbReference type="InterPro" id="IPR002172">
    <property type="entry name" value="LDrepeatLR_classA_rpt"/>
</dbReference>
<dbReference type="FunFam" id="2.40.10.10:FF:000002">
    <property type="entry name" value="Transmembrane protease serine"/>
    <property type="match status" value="1"/>
</dbReference>
<evidence type="ECO:0000256" key="3">
    <source>
        <dbReference type="ARBA" id="ARBA00022825"/>
    </source>
</evidence>
<feature type="domain" description="Peptidase S1" evidence="9">
    <location>
        <begin position="113"/>
        <end position="356"/>
    </location>
</feature>
<evidence type="ECO:0000256" key="5">
    <source>
        <dbReference type="ARBA" id="ARBA00023180"/>
    </source>
</evidence>
<dbReference type="AlphaFoldDB" id="A0A8C6MH52"/>
<evidence type="ECO:0000256" key="7">
    <source>
        <dbReference type="PROSITE-ProRule" id="PRU00124"/>
    </source>
</evidence>
<evidence type="ECO:0000256" key="4">
    <source>
        <dbReference type="ARBA" id="ARBA00023157"/>
    </source>
</evidence>
<feature type="disulfide bond" evidence="7">
    <location>
        <begin position="50"/>
        <end position="62"/>
    </location>
</feature>
<keyword evidence="12" id="KW-1185">Reference proteome</keyword>
<sequence>VTEEDLPTVETPNTLNISPLGSFITDVQPEKPPITSEELQPPATPMGLSCVGKYRCGSSSQCVSISAVCDGKVHCKNQADEFGCVRLSGNRSVLQVQKRGEWKTVCSEDWNNVLGLSACKQMGYSRSLLWLHSILVLITVPNLMTHSKIYHLSVLECGSRPLSSTRIVGGNMSKPGQFPWQVSLHLNNEHICGVIIKSCYTTDPNEDRDSNPSPFIPSASPLNQTASAAPACTKWNTISRHKHPIKSKLWTVSVFWSGESSVVLRSAMVPLISAKTCNQPDVYRGRLTSRMICAGYLEGGVDACQGDSGGPLACERSSEWKLVGVTSWGEGCALRNKPGVYTNVPAVLSWIHLQMEVARDREREGT</sequence>
<comment type="similarity">
    <text evidence="6">Belongs to the peptidase S1 family. CLIP subfamily.</text>
</comment>
<evidence type="ECO:0000256" key="8">
    <source>
        <dbReference type="PROSITE-ProRule" id="PRU00196"/>
    </source>
</evidence>
<evidence type="ECO:0000256" key="1">
    <source>
        <dbReference type="ARBA" id="ARBA00022670"/>
    </source>
</evidence>
<dbReference type="PROSITE" id="PS50068">
    <property type="entry name" value="LDLRA_2"/>
    <property type="match status" value="1"/>
</dbReference>
<reference evidence="11" key="3">
    <citation type="submission" date="2025-09" db="UniProtKB">
        <authorList>
            <consortium name="Ensembl"/>
        </authorList>
    </citation>
    <scope>IDENTIFICATION</scope>
</reference>
<dbReference type="InterPro" id="IPR043504">
    <property type="entry name" value="Peptidase_S1_PA_chymotrypsin"/>
</dbReference>
<feature type="disulfide bond" evidence="7">
    <location>
        <begin position="69"/>
        <end position="84"/>
    </location>
</feature>
<dbReference type="InterPro" id="IPR001254">
    <property type="entry name" value="Trypsin_dom"/>
</dbReference>
<reference evidence="11" key="1">
    <citation type="submission" date="2014-08" db="EMBL/GenBank/DDBJ databases">
        <authorList>
            <person name="Senf B."/>
            <person name="Petzold A."/>
            <person name="Downie B.R."/>
            <person name="Koch P."/>
            <person name="Platzer M."/>
        </authorList>
    </citation>
    <scope>NUCLEOTIDE SEQUENCE [LARGE SCALE GENOMIC DNA]</scope>
    <source>
        <strain evidence="11">GRZ</strain>
    </source>
</reference>
<evidence type="ECO:0000313" key="11">
    <source>
        <dbReference type="Ensembl" id="ENSNFUP00015032929.1"/>
    </source>
</evidence>
<organism evidence="11 12">
    <name type="scientific">Nothobranchius furzeri</name>
    <name type="common">Turquoise killifish</name>
    <dbReference type="NCBI Taxonomy" id="105023"/>
    <lineage>
        <taxon>Eukaryota</taxon>
        <taxon>Metazoa</taxon>
        <taxon>Chordata</taxon>
        <taxon>Craniata</taxon>
        <taxon>Vertebrata</taxon>
        <taxon>Euteleostomi</taxon>
        <taxon>Actinopterygii</taxon>
        <taxon>Neopterygii</taxon>
        <taxon>Teleostei</taxon>
        <taxon>Neoteleostei</taxon>
        <taxon>Acanthomorphata</taxon>
        <taxon>Ovalentaria</taxon>
        <taxon>Atherinomorphae</taxon>
        <taxon>Cyprinodontiformes</taxon>
        <taxon>Nothobranchiidae</taxon>
        <taxon>Nothobranchius</taxon>
    </lineage>
</organism>
<dbReference type="InterPro" id="IPR033116">
    <property type="entry name" value="TRYPSIN_SER"/>
</dbReference>
<dbReference type="Gene3D" id="2.40.10.10">
    <property type="entry name" value="Trypsin-like serine proteases"/>
    <property type="match status" value="2"/>
</dbReference>
<keyword evidence="2" id="KW-0378">Hydrolase</keyword>
<dbReference type="GO" id="GO:0016020">
    <property type="term" value="C:membrane"/>
    <property type="evidence" value="ECO:0007669"/>
    <property type="project" value="InterPro"/>
</dbReference>
<dbReference type="InterPro" id="IPR009003">
    <property type="entry name" value="Peptidase_S1_PA"/>
</dbReference>
<dbReference type="InterPro" id="IPR001190">
    <property type="entry name" value="SRCR"/>
</dbReference>
<evidence type="ECO:0000313" key="12">
    <source>
        <dbReference type="Proteomes" id="UP000694548"/>
    </source>
</evidence>
<evidence type="ECO:0000259" key="10">
    <source>
        <dbReference type="PROSITE" id="PS50287"/>
    </source>
</evidence>
<keyword evidence="4 7" id="KW-1015">Disulfide bond</keyword>
<keyword evidence="1" id="KW-0645">Protease</keyword>
<proteinExistence type="inferred from homology"/>
<dbReference type="SMART" id="SM00192">
    <property type="entry name" value="LDLa"/>
    <property type="match status" value="1"/>
</dbReference>
<dbReference type="SUPFAM" id="SSF57424">
    <property type="entry name" value="LDL receptor-like module"/>
    <property type="match status" value="1"/>
</dbReference>
<dbReference type="Ensembl" id="ENSNFUT00015034420.1">
    <property type="protein sequence ID" value="ENSNFUP00015032929.1"/>
    <property type="gene ID" value="ENSNFUG00015016043.1"/>
</dbReference>
<dbReference type="PROSITE" id="PS50287">
    <property type="entry name" value="SRCR_2"/>
    <property type="match status" value="1"/>
</dbReference>
<dbReference type="CDD" id="cd00190">
    <property type="entry name" value="Tryp_SPc"/>
    <property type="match status" value="1"/>
</dbReference>
<dbReference type="Gene3D" id="4.10.400.10">
    <property type="entry name" value="Low-density Lipoprotein Receptor"/>
    <property type="match status" value="1"/>
</dbReference>
<keyword evidence="5" id="KW-0325">Glycoprotein</keyword>
<accession>A0A8C6MH52</accession>
<dbReference type="SMART" id="SM00020">
    <property type="entry name" value="Tryp_SPc"/>
    <property type="match status" value="1"/>
</dbReference>
<evidence type="ECO:0000256" key="6">
    <source>
        <dbReference type="ARBA" id="ARBA00024195"/>
    </source>
</evidence>
<dbReference type="PROSITE" id="PS50240">
    <property type="entry name" value="TRYPSIN_DOM"/>
    <property type="match status" value="1"/>
</dbReference>
<dbReference type="PROSITE" id="PS01209">
    <property type="entry name" value="LDLRA_1"/>
    <property type="match status" value="1"/>
</dbReference>
<dbReference type="SUPFAM" id="SSF50494">
    <property type="entry name" value="Trypsin-like serine proteases"/>
    <property type="match status" value="1"/>
</dbReference>
<dbReference type="GeneTree" id="ENSGT00940000158589"/>
<keyword evidence="3" id="KW-0720">Serine protease</keyword>
<dbReference type="PANTHER" id="PTHR24252:SF27">
    <property type="entry name" value="TRANSMEMBRANE PROTEASE SERINE 3-LIKE"/>
    <property type="match status" value="1"/>
</dbReference>
<dbReference type="InterPro" id="IPR023415">
    <property type="entry name" value="LDLR_class-A_CS"/>
</dbReference>
<evidence type="ECO:0000256" key="2">
    <source>
        <dbReference type="ARBA" id="ARBA00022801"/>
    </source>
</evidence>
<name>A0A8C6MH52_NOTFU</name>
<dbReference type="Proteomes" id="UP000694548">
    <property type="component" value="Chromosome sgr14"/>
</dbReference>
<dbReference type="Pfam" id="PF00089">
    <property type="entry name" value="Trypsin"/>
    <property type="match status" value="1"/>
</dbReference>
<dbReference type="Gene3D" id="3.10.250.10">
    <property type="entry name" value="SRCR-like domain"/>
    <property type="match status" value="1"/>
</dbReference>